<protein>
    <submittedName>
        <fullName evidence="1">Uncharacterized protein</fullName>
    </submittedName>
</protein>
<gene>
    <name evidence="1" type="ORF">UFOVP84_37</name>
</gene>
<name>A0A6J5L015_9CAUD</name>
<sequence>MLANNPLGVKPLGTNSTPTFNIGLSGQLINTYFGSEIPSESINVTLSSPQVNSNIGSIFSQLEKTLDIVSPIIVSTGILIPIKFGNLCKVRFDEDQTHTIKFEQDSTPAIKFDDAYKYSIKFDLAA</sequence>
<proteinExistence type="predicted"/>
<evidence type="ECO:0000313" key="1">
    <source>
        <dbReference type="EMBL" id="CAB4126952.1"/>
    </source>
</evidence>
<reference evidence="1" key="1">
    <citation type="submission" date="2020-04" db="EMBL/GenBank/DDBJ databases">
        <authorList>
            <person name="Chiriac C."/>
            <person name="Salcher M."/>
            <person name="Ghai R."/>
            <person name="Kavagutti S V."/>
        </authorList>
    </citation>
    <scope>NUCLEOTIDE SEQUENCE</scope>
</reference>
<organism evidence="1">
    <name type="scientific">uncultured Caudovirales phage</name>
    <dbReference type="NCBI Taxonomy" id="2100421"/>
    <lineage>
        <taxon>Viruses</taxon>
        <taxon>Duplodnaviria</taxon>
        <taxon>Heunggongvirae</taxon>
        <taxon>Uroviricota</taxon>
        <taxon>Caudoviricetes</taxon>
        <taxon>Peduoviridae</taxon>
        <taxon>Maltschvirus</taxon>
        <taxon>Maltschvirus maltsch</taxon>
    </lineage>
</organism>
<dbReference type="EMBL" id="LR796208">
    <property type="protein sequence ID" value="CAB4126952.1"/>
    <property type="molecule type" value="Genomic_DNA"/>
</dbReference>
<accession>A0A6J5L015</accession>